<reference evidence="9 10" key="1">
    <citation type="submission" date="2023-02" db="EMBL/GenBank/DDBJ databases">
        <title>LHISI_Scaffold_Assembly.</title>
        <authorList>
            <person name="Stuart O.P."/>
            <person name="Cleave R."/>
            <person name="Magrath M.J.L."/>
            <person name="Mikheyev A.S."/>
        </authorList>
    </citation>
    <scope>NUCLEOTIDE SEQUENCE [LARGE SCALE GENOMIC DNA]</scope>
    <source>
        <strain evidence="9">Daus_M_001</strain>
        <tissue evidence="9">Leg muscle</tissue>
    </source>
</reference>
<keyword evidence="6" id="KW-1015">Disulfide bond</keyword>
<dbReference type="InterPro" id="IPR009003">
    <property type="entry name" value="Peptidase_S1_PA"/>
</dbReference>
<keyword evidence="5 7" id="KW-0720">Serine protease</keyword>
<dbReference type="InterPro" id="IPR033116">
    <property type="entry name" value="TRYPSIN_SER"/>
</dbReference>
<dbReference type="SMART" id="SM00020">
    <property type="entry name" value="Tryp_SPc"/>
    <property type="match status" value="1"/>
</dbReference>
<keyword evidence="4 7" id="KW-0378">Hydrolase</keyword>
<dbReference type="InterPro" id="IPR018114">
    <property type="entry name" value="TRYPSIN_HIS"/>
</dbReference>
<sequence>MQFHSSNCEQVLTDVKHVVHVDNLPPQARASNSWADLEFVHRYVTPNPRHSAAEWDAIYVAAESHAPEDITGLVNATVPQYVDAGKVYVNTANRIISGSAAAQGQIPWQALLILGGSGLCGGSLISNQIVLTAAHCVQGLRVRFQSGAGADSMGVTCACSVGSFQITLGSTSRQFAQAGTVTQVTRLVLIHAAYNPRTIANDIALLRLNVAVVFTNFVNAVRLPRLAHTSNTFAGTPARVSGFGRISSSNNAVSPNLLFADVSIITNAVCARTFGAQLLASNVCTAGNNGRSPCNGDSGGPLVIQEADGQFTVIGVVSFGVQNCLAGFPAAFVRVTSFLNWVSSNAGIAVRQ</sequence>
<comment type="caution">
    <text evidence="9">The sequence shown here is derived from an EMBL/GenBank/DDBJ whole genome shotgun (WGS) entry which is preliminary data.</text>
</comment>
<evidence type="ECO:0000313" key="10">
    <source>
        <dbReference type="Proteomes" id="UP001159363"/>
    </source>
</evidence>
<organism evidence="9 10">
    <name type="scientific">Dryococelus australis</name>
    <dbReference type="NCBI Taxonomy" id="614101"/>
    <lineage>
        <taxon>Eukaryota</taxon>
        <taxon>Metazoa</taxon>
        <taxon>Ecdysozoa</taxon>
        <taxon>Arthropoda</taxon>
        <taxon>Hexapoda</taxon>
        <taxon>Insecta</taxon>
        <taxon>Pterygota</taxon>
        <taxon>Neoptera</taxon>
        <taxon>Polyneoptera</taxon>
        <taxon>Phasmatodea</taxon>
        <taxon>Verophasmatodea</taxon>
        <taxon>Anareolatae</taxon>
        <taxon>Phasmatidae</taxon>
        <taxon>Eurycanthinae</taxon>
        <taxon>Dryococelus</taxon>
    </lineage>
</organism>
<keyword evidence="3 7" id="KW-0645">Protease</keyword>
<dbReference type="PROSITE" id="PS00135">
    <property type="entry name" value="TRYPSIN_SER"/>
    <property type="match status" value="1"/>
</dbReference>
<evidence type="ECO:0000256" key="1">
    <source>
        <dbReference type="ARBA" id="ARBA00004613"/>
    </source>
</evidence>
<dbReference type="PRINTS" id="PR00722">
    <property type="entry name" value="CHYMOTRYPSIN"/>
</dbReference>
<dbReference type="PROSITE" id="PS00134">
    <property type="entry name" value="TRYPSIN_HIS"/>
    <property type="match status" value="1"/>
</dbReference>
<evidence type="ECO:0000313" key="9">
    <source>
        <dbReference type="EMBL" id="KAJ8892640.1"/>
    </source>
</evidence>
<evidence type="ECO:0000256" key="6">
    <source>
        <dbReference type="ARBA" id="ARBA00023157"/>
    </source>
</evidence>
<evidence type="ECO:0000256" key="3">
    <source>
        <dbReference type="ARBA" id="ARBA00022670"/>
    </source>
</evidence>
<dbReference type="InterPro" id="IPR001314">
    <property type="entry name" value="Peptidase_S1A"/>
</dbReference>
<dbReference type="InterPro" id="IPR001254">
    <property type="entry name" value="Trypsin_dom"/>
</dbReference>
<dbReference type="PANTHER" id="PTHR24264:SF65">
    <property type="entry name" value="SRCR DOMAIN-CONTAINING PROTEIN"/>
    <property type="match status" value="1"/>
</dbReference>
<protein>
    <recommendedName>
        <fullName evidence="8">Peptidase S1 domain-containing protein</fullName>
    </recommendedName>
</protein>
<feature type="domain" description="Peptidase S1" evidence="8">
    <location>
        <begin position="95"/>
        <end position="347"/>
    </location>
</feature>
<evidence type="ECO:0000256" key="2">
    <source>
        <dbReference type="ARBA" id="ARBA00022525"/>
    </source>
</evidence>
<evidence type="ECO:0000256" key="7">
    <source>
        <dbReference type="RuleBase" id="RU363034"/>
    </source>
</evidence>
<proteinExistence type="predicted"/>
<dbReference type="CDD" id="cd00190">
    <property type="entry name" value="Tryp_SPc"/>
    <property type="match status" value="1"/>
</dbReference>
<dbReference type="PANTHER" id="PTHR24264">
    <property type="entry name" value="TRYPSIN-RELATED"/>
    <property type="match status" value="1"/>
</dbReference>
<keyword evidence="10" id="KW-1185">Reference proteome</keyword>
<dbReference type="Proteomes" id="UP001159363">
    <property type="component" value="Chromosome 2"/>
</dbReference>
<dbReference type="EMBL" id="JARBHB010000002">
    <property type="protein sequence ID" value="KAJ8892640.1"/>
    <property type="molecule type" value="Genomic_DNA"/>
</dbReference>
<dbReference type="Gene3D" id="2.40.10.10">
    <property type="entry name" value="Trypsin-like serine proteases"/>
    <property type="match status" value="1"/>
</dbReference>
<accession>A0ABQ9I7N0</accession>
<dbReference type="InterPro" id="IPR050127">
    <property type="entry name" value="Serine_Proteases_S1"/>
</dbReference>
<dbReference type="SUPFAM" id="SSF50494">
    <property type="entry name" value="Trypsin-like serine proteases"/>
    <property type="match status" value="1"/>
</dbReference>
<evidence type="ECO:0000259" key="8">
    <source>
        <dbReference type="PROSITE" id="PS50240"/>
    </source>
</evidence>
<dbReference type="PROSITE" id="PS50240">
    <property type="entry name" value="TRYPSIN_DOM"/>
    <property type="match status" value="1"/>
</dbReference>
<evidence type="ECO:0000256" key="5">
    <source>
        <dbReference type="ARBA" id="ARBA00022825"/>
    </source>
</evidence>
<dbReference type="InterPro" id="IPR043504">
    <property type="entry name" value="Peptidase_S1_PA_chymotrypsin"/>
</dbReference>
<name>A0ABQ9I7N0_9NEOP</name>
<gene>
    <name evidence="9" type="ORF">PR048_005221</name>
</gene>
<evidence type="ECO:0000256" key="4">
    <source>
        <dbReference type="ARBA" id="ARBA00022801"/>
    </source>
</evidence>
<dbReference type="Pfam" id="PF00089">
    <property type="entry name" value="Trypsin"/>
    <property type="match status" value="1"/>
</dbReference>
<comment type="subcellular location">
    <subcellularLocation>
        <location evidence="1">Secreted</location>
    </subcellularLocation>
</comment>
<keyword evidence="2" id="KW-0964">Secreted</keyword>